<organism evidence="4 5">
    <name type="scientific">Testicularia cyperi</name>
    <dbReference type="NCBI Taxonomy" id="1882483"/>
    <lineage>
        <taxon>Eukaryota</taxon>
        <taxon>Fungi</taxon>
        <taxon>Dikarya</taxon>
        <taxon>Basidiomycota</taxon>
        <taxon>Ustilaginomycotina</taxon>
        <taxon>Ustilaginomycetes</taxon>
        <taxon>Ustilaginales</taxon>
        <taxon>Anthracoideaceae</taxon>
        <taxon>Testicularia</taxon>
    </lineage>
</organism>
<feature type="domain" description="FHF complex subunit HOOK-interacting protein C-terminal" evidence="3">
    <location>
        <begin position="800"/>
        <end position="894"/>
    </location>
</feature>
<feature type="region of interest" description="Disordered" evidence="2">
    <location>
        <begin position="516"/>
        <end position="545"/>
    </location>
</feature>
<dbReference type="InParanoid" id="A0A317XTQ6"/>
<dbReference type="OrthoDB" id="5350595at2759"/>
<comment type="similarity">
    <text evidence="1">Belongs to the FHIP family.</text>
</comment>
<evidence type="ECO:0000256" key="1">
    <source>
        <dbReference type="ARBA" id="ARBA00024336"/>
    </source>
</evidence>
<proteinExistence type="inferred from homology"/>
<dbReference type="InterPro" id="IPR019384">
    <property type="entry name" value="FHIP"/>
</dbReference>
<dbReference type="Pfam" id="PF19314">
    <property type="entry name" value="DUF5917"/>
    <property type="match status" value="1"/>
</dbReference>
<dbReference type="EMBL" id="KZ819192">
    <property type="protein sequence ID" value="PWZ00729.1"/>
    <property type="molecule type" value="Genomic_DNA"/>
</dbReference>
<feature type="compositionally biased region" description="Low complexity" evidence="2">
    <location>
        <begin position="524"/>
        <end position="544"/>
    </location>
</feature>
<dbReference type="AlphaFoldDB" id="A0A317XTQ6"/>
<feature type="compositionally biased region" description="Polar residues" evidence="2">
    <location>
        <begin position="251"/>
        <end position="266"/>
    </location>
</feature>
<dbReference type="InterPro" id="IPR045669">
    <property type="entry name" value="FHIP_C"/>
</dbReference>
<reference evidence="4 5" key="1">
    <citation type="journal article" date="2018" name="Mol. Biol. Evol.">
        <title>Broad Genomic Sampling Reveals a Smut Pathogenic Ancestry of the Fungal Clade Ustilaginomycotina.</title>
        <authorList>
            <person name="Kijpornyongpan T."/>
            <person name="Mondo S.J."/>
            <person name="Barry K."/>
            <person name="Sandor L."/>
            <person name="Lee J."/>
            <person name="Lipzen A."/>
            <person name="Pangilinan J."/>
            <person name="LaButti K."/>
            <person name="Hainaut M."/>
            <person name="Henrissat B."/>
            <person name="Grigoriev I.V."/>
            <person name="Spatafora J.W."/>
            <person name="Aime M.C."/>
        </authorList>
    </citation>
    <scope>NUCLEOTIDE SEQUENCE [LARGE SCALE GENOMIC DNA]</scope>
    <source>
        <strain evidence="4 5">MCA 3645</strain>
    </source>
</reference>
<dbReference type="PANTHER" id="PTHR21705">
    <property type="entry name" value="RAI16 PROTEIN-RELATED"/>
    <property type="match status" value="1"/>
</dbReference>
<feature type="region of interest" description="Disordered" evidence="2">
    <location>
        <begin position="993"/>
        <end position="1025"/>
    </location>
</feature>
<feature type="compositionally biased region" description="Polar residues" evidence="2">
    <location>
        <begin position="924"/>
        <end position="940"/>
    </location>
</feature>
<evidence type="ECO:0000313" key="4">
    <source>
        <dbReference type="EMBL" id="PWZ00729.1"/>
    </source>
</evidence>
<evidence type="ECO:0000259" key="3">
    <source>
        <dbReference type="Pfam" id="PF19314"/>
    </source>
</evidence>
<feature type="compositionally biased region" description="Polar residues" evidence="2">
    <location>
        <begin position="997"/>
        <end position="1018"/>
    </location>
</feature>
<dbReference type="Proteomes" id="UP000246740">
    <property type="component" value="Unassembled WGS sequence"/>
</dbReference>
<protein>
    <recommendedName>
        <fullName evidence="3">FHF complex subunit HOOK-interacting protein C-terminal domain-containing protein</fullName>
    </recommendedName>
</protein>
<feature type="region of interest" description="Disordered" evidence="2">
    <location>
        <begin position="353"/>
        <end position="372"/>
    </location>
</feature>
<dbReference type="Pfam" id="PF10257">
    <property type="entry name" value="RAI16-like"/>
    <property type="match status" value="1"/>
</dbReference>
<feature type="compositionally biased region" description="Low complexity" evidence="2">
    <location>
        <begin position="956"/>
        <end position="978"/>
    </location>
</feature>
<name>A0A317XTQ6_9BASI</name>
<evidence type="ECO:0000256" key="2">
    <source>
        <dbReference type="SAM" id="MobiDB-lite"/>
    </source>
</evidence>
<accession>A0A317XTQ6</accession>
<feature type="region of interest" description="Disordered" evidence="2">
    <location>
        <begin position="251"/>
        <end position="309"/>
    </location>
</feature>
<gene>
    <name evidence="4" type="ORF">BCV70DRAFT_189331</name>
</gene>
<sequence length="1110" mass="120275">MEYLSRLSGLVATPAKAAGIRTGPKLHKKPSLHPVGSVDVFHADWEVVKSELQRPDERALFFGVARSDLPRRLQRIVDALVFESNRSNDGLTGPCMEYLLKYDILTELVDLSAEDRPKGIKGETIRTLTNLIILLDERFLSRRAVHKPISQLIQLCLDEDAARFQLDDDLNDINDVQTSTADPDYNEDLVDLMCHIASRIRNTPDLLRIFFSDEPIDDRDFHQDVRSLRDGSIIVRQELMIPVFSHNAGTVASAQQDNEAEATQSPDRPASPAGSVDSTATVQPTRNGNGSGHTTNSTPAEQRNNQTHSLKRRLRFPLFSYLLKFIHRESRIGELARAGLLFLISLEANKPATAQTDGTDRKTTKGRGSARSKIERRVSFEADDIRRSLAVFIAHSDFADVLGAGLGAAYGLLPSRVRPSRRYDPTAVAASSSASSQGLAKDAVITLGSGSAAGDSGSMADTSSYASSSFNEGLASATPSDDPELQAQLRLVVDLIDFCQDVVDSLLLAARQPEDAATTASVGPSPSKSPSLTPSSSSSSFDPTSHLDPTIRKLASAIAVAIRDTFIRNVVYPSLMESSDFDGSATAVLSYLDVVAIVLRDGHILTEVVLDFLLATDGDRTETGQYHLGLPVDDADRYSLKDLVLDNLDSSKRPTTRIAALKLAQSLITSHGRRANGGLLALPPRRRGPSTSASQADLWSAPVGVAPDISMKTLTTRVDLHLRELDQYGALLSGFQSASSGEKLQASLSPYLLDAEQNLRSDSTFSLALDGRDSNSGGLANSSNGSSALSASRIRLVPSDPFVQNLFQSMAELFLHPSEVNLAVTGVLASLALCPIRSLEGWLTYDYASISTSGEEEQPALLQLLSSLVEQVEHYRVAVPDFDRYMAERRRGLVLTDDITEALTQTVTAKRQPPPSLSLPSISKAKTPTRTIHTDQQIRTSQREFGIVKDQRALLSTESNPAASPATTTDTGGAAAEPRQSALARLFGGRPTRVLSKDQSPTPNLSTHPHPQQISPASASAGMRKISSSTINPYSEHYSLTRAVWVRARPATGAFDWRPPPTSTSTSSSSESLVTLDSVLDNSILLEEFTKELIAVIHVRRSWGFDPVLF</sequence>
<dbReference type="STRING" id="1882483.A0A317XTQ6"/>
<feature type="compositionally biased region" description="Polar residues" evidence="2">
    <location>
        <begin position="276"/>
        <end position="308"/>
    </location>
</feature>
<dbReference type="PANTHER" id="PTHR21705:SF11">
    <property type="entry name" value="FHIP FAMILY PROTEIN CG3558"/>
    <property type="match status" value="1"/>
</dbReference>
<feature type="region of interest" description="Disordered" evidence="2">
    <location>
        <begin position="906"/>
        <end position="978"/>
    </location>
</feature>
<evidence type="ECO:0000313" key="5">
    <source>
        <dbReference type="Proteomes" id="UP000246740"/>
    </source>
</evidence>
<keyword evidence="5" id="KW-1185">Reference proteome</keyword>